<dbReference type="EMBL" id="LAZR01032611">
    <property type="protein sequence ID" value="KKL50405.1"/>
    <property type="molecule type" value="Genomic_DNA"/>
</dbReference>
<gene>
    <name evidence="1" type="ORF">LCGC14_2305840</name>
</gene>
<reference evidence="1" key="1">
    <citation type="journal article" date="2015" name="Nature">
        <title>Complex archaea that bridge the gap between prokaryotes and eukaryotes.</title>
        <authorList>
            <person name="Spang A."/>
            <person name="Saw J.H."/>
            <person name="Jorgensen S.L."/>
            <person name="Zaremba-Niedzwiedzka K."/>
            <person name="Martijn J."/>
            <person name="Lind A.E."/>
            <person name="van Eijk R."/>
            <person name="Schleper C."/>
            <person name="Guy L."/>
            <person name="Ettema T.J."/>
        </authorList>
    </citation>
    <scope>NUCLEOTIDE SEQUENCE</scope>
</reference>
<sequence length="86" mass="10517">KLKEIYGKLTIDDIKKIWHFADRMQRFNILDSIPEFDEHFDKLDSYGGHRAGELIDMVIDEKWNESEWLEEMEKYFEPYCKKEVIE</sequence>
<organism evidence="1">
    <name type="scientific">marine sediment metagenome</name>
    <dbReference type="NCBI Taxonomy" id="412755"/>
    <lineage>
        <taxon>unclassified sequences</taxon>
        <taxon>metagenomes</taxon>
        <taxon>ecological metagenomes</taxon>
    </lineage>
</organism>
<proteinExistence type="predicted"/>
<dbReference type="AlphaFoldDB" id="A0A0F9EZI6"/>
<feature type="non-terminal residue" evidence="1">
    <location>
        <position position="1"/>
    </location>
</feature>
<comment type="caution">
    <text evidence="1">The sequence shown here is derived from an EMBL/GenBank/DDBJ whole genome shotgun (WGS) entry which is preliminary data.</text>
</comment>
<evidence type="ECO:0000313" key="1">
    <source>
        <dbReference type="EMBL" id="KKL50405.1"/>
    </source>
</evidence>
<protein>
    <submittedName>
        <fullName evidence="1">Uncharacterized protein</fullName>
    </submittedName>
</protein>
<accession>A0A0F9EZI6</accession>
<name>A0A0F9EZI6_9ZZZZ</name>